<feature type="coiled-coil region" evidence="1">
    <location>
        <begin position="40"/>
        <end position="67"/>
    </location>
</feature>
<name>A2E012_TRIV3</name>
<sequence length="319" mass="37078">MSRAIDIRSSIEDARETKKLPALQRRCTTGVSKKSTTLDVNQMKMQIASMELQIRQYKSKTVRLNQKISDSKTAVKRALDKNNESNQVVVASSSTIAQIKENISSLENALDKANSEYNTLRMNDAFYVSQELQEELKAYYLETQRLHNIKDNTNRKVKIVNNEFEVIKQQIESFPYTQREVNSVQDNIDDLISKIDAYTKSETKYNVIEIQKQLDVPNNNAKEIEQKSKLIEQKLKEQVDKLKQDIEKEQERLKNIEKNDQRNMCELQQIVEDQVGQIQAALEIIESQENEEEEESEQEKPQEESKPADPQDDEKIETF</sequence>
<accession>A2E012</accession>
<proteinExistence type="predicted"/>
<dbReference type="EMBL" id="DS113276">
    <property type="protein sequence ID" value="EAY14071.1"/>
    <property type="molecule type" value="Genomic_DNA"/>
</dbReference>
<evidence type="ECO:0000313" key="4">
    <source>
        <dbReference type="Proteomes" id="UP000001542"/>
    </source>
</evidence>
<evidence type="ECO:0000313" key="3">
    <source>
        <dbReference type="EMBL" id="EAY14071.1"/>
    </source>
</evidence>
<keyword evidence="1" id="KW-0175">Coiled coil</keyword>
<dbReference type="Gene3D" id="1.10.287.2610">
    <property type="match status" value="1"/>
</dbReference>
<dbReference type="KEGG" id="tva:4772059"/>
<dbReference type="InParanoid" id="A2E012"/>
<feature type="compositionally biased region" description="Acidic residues" evidence="2">
    <location>
        <begin position="286"/>
        <end position="297"/>
    </location>
</feature>
<gene>
    <name evidence="3" type="ORF">TVAG_478960</name>
</gene>
<organism evidence="3 4">
    <name type="scientific">Trichomonas vaginalis (strain ATCC PRA-98 / G3)</name>
    <dbReference type="NCBI Taxonomy" id="412133"/>
    <lineage>
        <taxon>Eukaryota</taxon>
        <taxon>Metamonada</taxon>
        <taxon>Parabasalia</taxon>
        <taxon>Trichomonadida</taxon>
        <taxon>Trichomonadidae</taxon>
        <taxon>Trichomonas</taxon>
    </lineage>
</organism>
<dbReference type="VEuPathDB" id="TrichDB:TVAG_478960"/>
<feature type="region of interest" description="Disordered" evidence="2">
    <location>
        <begin position="285"/>
        <end position="319"/>
    </location>
</feature>
<reference evidence="3" key="2">
    <citation type="journal article" date="2007" name="Science">
        <title>Draft genome sequence of the sexually transmitted pathogen Trichomonas vaginalis.</title>
        <authorList>
            <person name="Carlton J.M."/>
            <person name="Hirt R.P."/>
            <person name="Silva J.C."/>
            <person name="Delcher A.L."/>
            <person name="Schatz M."/>
            <person name="Zhao Q."/>
            <person name="Wortman J.R."/>
            <person name="Bidwell S.L."/>
            <person name="Alsmark U.C.M."/>
            <person name="Besteiro S."/>
            <person name="Sicheritz-Ponten T."/>
            <person name="Noel C.J."/>
            <person name="Dacks J.B."/>
            <person name="Foster P.G."/>
            <person name="Simillion C."/>
            <person name="Van de Peer Y."/>
            <person name="Miranda-Saavedra D."/>
            <person name="Barton G.J."/>
            <person name="Westrop G.D."/>
            <person name="Mueller S."/>
            <person name="Dessi D."/>
            <person name="Fiori P.L."/>
            <person name="Ren Q."/>
            <person name="Paulsen I."/>
            <person name="Zhang H."/>
            <person name="Bastida-Corcuera F.D."/>
            <person name="Simoes-Barbosa A."/>
            <person name="Brown M.T."/>
            <person name="Hayes R.D."/>
            <person name="Mukherjee M."/>
            <person name="Okumura C.Y."/>
            <person name="Schneider R."/>
            <person name="Smith A.J."/>
            <person name="Vanacova S."/>
            <person name="Villalvazo M."/>
            <person name="Haas B.J."/>
            <person name="Pertea M."/>
            <person name="Feldblyum T.V."/>
            <person name="Utterback T.R."/>
            <person name="Shu C.L."/>
            <person name="Osoegawa K."/>
            <person name="de Jong P.J."/>
            <person name="Hrdy I."/>
            <person name="Horvathova L."/>
            <person name="Zubacova Z."/>
            <person name="Dolezal P."/>
            <person name="Malik S.B."/>
            <person name="Logsdon J.M. Jr."/>
            <person name="Henze K."/>
            <person name="Gupta A."/>
            <person name="Wang C.C."/>
            <person name="Dunne R.L."/>
            <person name="Upcroft J.A."/>
            <person name="Upcroft P."/>
            <person name="White O."/>
            <person name="Salzberg S.L."/>
            <person name="Tang P."/>
            <person name="Chiu C.-H."/>
            <person name="Lee Y.-S."/>
            <person name="Embley T.M."/>
            <person name="Coombs G.H."/>
            <person name="Mottram J.C."/>
            <person name="Tachezy J."/>
            <person name="Fraser-Liggett C.M."/>
            <person name="Johnson P.J."/>
        </authorList>
    </citation>
    <scope>NUCLEOTIDE SEQUENCE [LARGE SCALE GENOMIC DNA]</scope>
    <source>
        <strain evidence="3">G3</strain>
    </source>
</reference>
<feature type="coiled-coil region" evidence="1">
    <location>
        <begin position="96"/>
        <end position="123"/>
    </location>
</feature>
<feature type="compositionally biased region" description="Basic and acidic residues" evidence="2">
    <location>
        <begin position="298"/>
        <end position="309"/>
    </location>
</feature>
<dbReference type="Proteomes" id="UP000001542">
    <property type="component" value="Unassembled WGS sequence"/>
</dbReference>
<dbReference type="VEuPathDB" id="TrichDB:TVAGG3_0535860"/>
<dbReference type="SMR" id="A2E012"/>
<evidence type="ECO:0000256" key="2">
    <source>
        <dbReference type="SAM" id="MobiDB-lite"/>
    </source>
</evidence>
<feature type="compositionally biased region" description="Acidic residues" evidence="2">
    <location>
        <begin position="310"/>
        <end position="319"/>
    </location>
</feature>
<dbReference type="RefSeq" id="XP_001326294.1">
    <property type="nucleotide sequence ID" value="XM_001326259.1"/>
</dbReference>
<evidence type="ECO:0000256" key="1">
    <source>
        <dbReference type="SAM" id="Coils"/>
    </source>
</evidence>
<reference evidence="3" key="1">
    <citation type="submission" date="2006-10" db="EMBL/GenBank/DDBJ databases">
        <authorList>
            <person name="Amadeo P."/>
            <person name="Zhao Q."/>
            <person name="Wortman J."/>
            <person name="Fraser-Liggett C."/>
            <person name="Carlton J."/>
        </authorList>
    </citation>
    <scope>NUCLEOTIDE SEQUENCE</scope>
    <source>
        <strain evidence="3">G3</strain>
    </source>
</reference>
<protein>
    <submittedName>
        <fullName evidence="3">Uncharacterized protein</fullName>
    </submittedName>
</protein>
<dbReference type="AlphaFoldDB" id="A2E012"/>
<keyword evidence="4" id="KW-1185">Reference proteome</keyword>